<dbReference type="STRING" id="41047.A0A397I4E0"/>
<dbReference type="InterPro" id="IPR051159">
    <property type="entry name" value="Hexapeptide_acetyltransf"/>
</dbReference>
<dbReference type="PANTHER" id="PTHR23416:SF54">
    <property type="entry name" value="ACETYLTRANSFERASE, CYSE_LACA_LPXA_NODL FAMILY (AFU_ORTHOLOGUE AFUA_2G08430)-RELATED"/>
    <property type="match status" value="1"/>
</dbReference>
<comment type="similarity">
    <text evidence="1">Belongs to the transferase hexapeptide repeat family.</text>
</comment>
<dbReference type="OrthoDB" id="25818at2759"/>
<sequence length="214" mass="23433">MNSTELPSEKEKMLRGELYYAFTPDLIAARTRCKHACHRFNSAGDVSRRQQIELWKDIVDDKTPLPPPKEDPAEDDALLSREPWIEAPIRIDYGFNVRLGEGVFINFNCVIIDTCLVTIGARTMLGPNVSLYSGTHPLDPALRNGTEGPELGKEIHIGEDCWLAGDVIVLPGVTIGKGATIGAGSVVTRDVPAFHLAAGNPARIIRKIETSMTE</sequence>
<dbReference type="VEuPathDB" id="FungiDB:CDV56_108351"/>
<protein>
    <recommendedName>
        <fullName evidence="3">Maltose/galactoside acetyltransferase domain-containing protein</fullName>
    </recommendedName>
</protein>
<dbReference type="CDD" id="cd03357">
    <property type="entry name" value="LbH_MAT_GAT"/>
    <property type="match status" value="1"/>
</dbReference>
<dbReference type="InterPro" id="IPR018357">
    <property type="entry name" value="Hexapep_transf_CS"/>
</dbReference>
<evidence type="ECO:0000259" key="3">
    <source>
        <dbReference type="SMART" id="SM01266"/>
    </source>
</evidence>
<evidence type="ECO:0000313" key="5">
    <source>
        <dbReference type="Proteomes" id="UP000215305"/>
    </source>
</evidence>
<dbReference type="GO" id="GO:0008374">
    <property type="term" value="F:O-acyltransferase activity"/>
    <property type="evidence" value="ECO:0007669"/>
    <property type="project" value="TreeGrafter"/>
</dbReference>
<dbReference type="SMART" id="SM01266">
    <property type="entry name" value="Mac"/>
    <property type="match status" value="1"/>
</dbReference>
<dbReference type="Proteomes" id="UP000215305">
    <property type="component" value="Unassembled WGS sequence"/>
</dbReference>
<keyword evidence="5" id="KW-1185">Reference proteome</keyword>
<dbReference type="InterPro" id="IPR011004">
    <property type="entry name" value="Trimer_LpxA-like_sf"/>
</dbReference>
<reference evidence="4" key="1">
    <citation type="submission" date="2018-08" db="EMBL/GenBank/DDBJ databases">
        <title>Draft genome sequence of azole-resistant Aspergillus thermomutatus (Neosartorya pseudofischeri) strain HMR AF 39, isolated from a human nasal aspirate.</title>
        <authorList>
            <person name="Parent-Michaud M."/>
            <person name="Dufresne P.J."/>
            <person name="Fournier E."/>
            <person name="Martineau C."/>
            <person name="Moreira S."/>
            <person name="Perkins V."/>
            <person name="De Repentigny L."/>
            <person name="Dufresne S.F."/>
        </authorList>
    </citation>
    <scope>NUCLEOTIDE SEQUENCE [LARGE SCALE GENOMIC DNA]</scope>
    <source>
        <strain evidence="4">HMR AF 39</strain>
    </source>
</reference>
<dbReference type="InterPro" id="IPR024688">
    <property type="entry name" value="Mac_dom"/>
</dbReference>
<evidence type="ECO:0000256" key="2">
    <source>
        <dbReference type="ARBA" id="ARBA00022679"/>
    </source>
</evidence>
<name>A0A397I4E0_ASPTH</name>
<proteinExistence type="inferred from homology"/>
<dbReference type="Gene3D" id="2.160.10.10">
    <property type="entry name" value="Hexapeptide repeat proteins"/>
    <property type="match status" value="1"/>
</dbReference>
<evidence type="ECO:0000256" key="1">
    <source>
        <dbReference type="ARBA" id="ARBA00007274"/>
    </source>
</evidence>
<feature type="domain" description="Maltose/galactoside acetyltransferase" evidence="3">
    <location>
        <begin position="10"/>
        <end position="64"/>
    </location>
</feature>
<dbReference type="PANTHER" id="PTHR23416">
    <property type="entry name" value="SIALIC ACID SYNTHASE-RELATED"/>
    <property type="match status" value="1"/>
</dbReference>
<accession>A0A397I4E0</accession>
<dbReference type="RefSeq" id="XP_026618761.1">
    <property type="nucleotide sequence ID" value="XM_026761970.1"/>
</dbReference>
<dbReference type="Pfam" id="PF00132">
    <property type="entry name" value="Hexapep"/>
    <property type="match status" value="1"/>
</dbReference>
<organism evidence="4 5">
    <name type="scientific">Aspergillus thermomutatus</name>
    <name type="common">Neosartorya pseudofischeri</name>
    <dbReference type="NCBI Taxonomy" id="41047"/>
    <lineage>
        <taxon>Eukaryota</taxon>
        <taxon>Fungi</taxon>
        <taxon>Dikarya</taxon>
        <taxon>Ascomycota</taxon>
        <taxon>Pezizomycotina</taxon>
        <taxon>Eurotiomycetes</taxon>
        <taxon>Eurotiomycetidae</taxon>
        <taxon>Eurotiales</taxon>
        <taxon>Aspergillaceae</taxon>
        <taxon>Aspergillus</taxon>
        <taxon>Aspergillus subgen. Fumigati</taxon>
    </lineage>
</organism>
<gene>
    <name evidence="4" type="ORF">CDV56_108351</name>
</gene>
<dbReference type="AlphaFoldDB" id="A0A397I4E0"/>
<comment type="caution">
    <text evidence="4">The sequence shown here is derived from an EMBL/GenBank/DDBJ whole genome shotgun (WGS) entry which is preliminary data.</text>
</comment>
<evidence type="ECO:0000313" key="4">
    <source>
        <dbReference type="EMBL" id="RHZ67720.1"/>
    </source>
</evidence>
<dbReference type="InterPro" id="IPR001451">
    <property type="entry name" value="Hexapep"/>
</dbReference>
<keyword evidence="2" id="KW-0808">Transferase</keyword>
<dbReference type="SUPFAM" id="SSF51161">
    <property type="entry name" value="Trimeric LpxA-like enzymes"/>
    <property type="match status" value="1"/>
</dbReference>
<dbReference type="EMBL" id="NKHU02000005">
    <property type="protein sequence ID" value="RHZ67720.1"/>
    <property type="molecule type" value="Genomic_DNA"/>
</dbReference>
<dbReference type="PROSITE" id="PS00101">
    <property type="entry name" value="HEXAPEP_TRANSFERASES"/>
    <property type="match status" value="1"/>
</dbReference>
<dbReference type="GO" id="GO:0016407">
    <property type="term" value="F:acetyltransferase activity"/>
    <property type="evidence" value="ECO:0007669"/>
    <property type="project" value="InterPro"/>
</dbReference>
<dbReference type="GeneID" id="38130325"/>
<dbReference type="Pfam" id="PF12464">
    <property type="entry name" value="Mac"/>
    <property type="match status" value="1"/>
</dbReference>